<keyword evidence="1" id="KW-0812">Transmembrane</keyword>
<accession>A0A7K0CCS1</accession>
<evidence type="ECO:0000256" key="1">
    <source>
        <dbReference type="SAM" id="Phobius"/>
    </source>
</evidence>
<gene>
    <name evidence="3" type="ORF">SRB5_13730</name>
</gene>
<name>A0A7K0CCS1_9ACTN</name>
<dbReference type="InterPro" id="IPR047703">
    <property type="entry name" value="SCO2322-like"/>
</dbReference>
<dbReference type="EMBL" id="WEGJ01000003">
    <property type="protein sequence ID" value="MQY11258.1"/>
    <property type="molecule type" value="Genomic_DNA"/>
</dbReference>
<dbReference type="AlphaFoldDB" id="A0A7K0CCS1"/>
<dbReference type="Proteomes" id="UP000466345">
    <property type="component" value="Unassembled WGS sequence"/>
</dbReference>
<comment type="caution">
    <text evidence="3">The sequence shown here is derived from an EMBL/GenBank/DDBJ whole genome shotgun (WGS) entry which is preliminary data.</text>
</comment>
<keyword evidence="1" id="KW-1133">Transmembrane helix</keyword>
<keyword evidence="1" id="KW-0472">Membrane</keyword>
<evidence type="ECO:0008006" key="5">
    <source>
        <dbReference type="Google" id="ProtNLM"/>
    </source>
</evidence>
<evidence type="ECO:0000313" key="4">
    <source>
        <dbReference type="Proteomes" id="UP000466345"/>
    </source>
</evidence>
<feature type="chain" id="PRO_5029798807" description="Secreted protein" evidence="2">
    <location>
        <begin position="25"/>
        <end position="208"/>
    </location>
</feature>
<protein>
    <recommendedName>
        <fullName evidence="5">Secreted protein</fullName>
    </recommendedName>
</protein>
<proteinExistence type="predicted"/>
<feature type="transmembrane region" description="Helical" evidence="1">
    <location>
        <begin position="183"/>
        <end position="201"/>
    </location>
</feature>
<reference evidence="3 4" key="1">
    <citation type="submission" date="2019-10" db="EMBL/GenBank/DDBJ databases">
        <title>Streptomyces smaragdinus sp. nov. and Streptomyces fabii sp. nov., isolated from the gut of fungus growing-termite Macrotermes natalensis.</title>
        <authorList>
            <person name="Schwitalla J."/>
            <person name="Benndorf R."/>
            <person name="Martin K."/>
            <person name="De Beer W."/>
            <person name="Kaster A.-K."/>
            <person name="Vollmers J."/>
            <person name="Poulsen M."/>
            <person name="Beemelmanns C."/>
        </authorList>
    </citation>
    <scope>NUCLEOTIDE SEQUENCE [LARGE SCALE GENOMIC DNA]</scope>
    <source>
        <strain evidence="3 4">RB5</strain>
    </source>
</reference>
<keyword evidence="2" id="KW-0732">Signal</keyword>
<dbReference type="NCBIfam" id="NF040672">
    <property type="entry name" value="SCO2322_fam"/>
    <property type="match status" value="1"/>
</dbReference>
<dbReference type="InterPro" id="IPR047704">
    <property type="entry name" value="GPS-CTERM"/>
</dbReference>
<evidence type="ECO:0000313" key="3">
    <source>
        <dbReference type="EMBL" id="MQY11258.1"/>
    </source>
</evidence>
<keyword evidence="4" id="KW-1185">Reference proteome</keyword>
<dbReference type="RefSeq" id="WP_323377207.1">
    <property type="nucleotide sequence ID" value="NZ_WEGJ01000003.1"/>
</dbReference>
<sequence>MKRLVLVPLAALLAVLGGAGTAHAGTYRYWSFWEQDGSAWSYARQGAGTARPGDGDVVGFRFAVSVNSADATKPRGAADFAAVCSDTAAEKGRKRVAFVLDFGTARDSVDGSKPPGQRSVCAVVPQDATAADALAEVAEPLRFGQSGMLCAIAGYPAVGCGESVSSAGKKAAPAPASDSGPSAGLIAGGAAVVLLGAAGVWQARRRRA</sequence>
<evidence type="ECO:0000256" key="2">
    <source>
        <dbReference type="SAM" id="SignalP"/>
    </source>
</evidence>
<dbReference type="NCBIfam" id="NF040681">
    <property type="entry name" value="GPS-CTERM"/>
    <property type="match status" value="1"/>
</dbReference>
<feature type="signal peptide" evidence="2">
    <location>
        <begin position="1"/>
        <end position="24"/>
    </location>
</feature>
<organism evidence="3 4">
    <name type="scientific">Streptomyces smaragdinus</name>
    <dbReference type="NCBI Taxonomy" id="2585196"/>
    <lineage>
        <taxon>Bacteria</taxon>
        <taxon>Bacillati</taxon>
        <taxon>Actinomycetota</taxon>
        <taxon>Actinomycetes</taxon>
        <taxon>Kitasatosporales</taxon>
        <taxon>Streptomycetaceae</taxon>
        <taxon>Streptomyces</taxon>
    </lineage>
</organism>